<dbReference type="EMBL" id="AVOT02029943">
    <property type="protein sequence ID" value="MBW0522966.1"/>
    <property type="molecule type" value="Genomic_DNA"/>
</dbReference>
<protein>
    <submittedName>
        <fullName evidence="2">Uncharacterized protein</fullName>
    </submittedName>
</protein>
<evidence type="ECO:0000256" key="1">
    <source>
        <dbReference type="SAM" id="MobiDB-lite"/>
    </source>
</evidence>
<organism evidence="2 3">
    <name type="scientific">Austropuccinia psidii MF-1</name>
    <dbReference type="NCBI Taxonomy" id="1389203"/>
    <lineage>
        <taxon>Eukaryota</taxon>
        <taxon>Fungi</taxon>
        <taxon>Dikarya</taxon>
        <taxon>Basidiomycota</taxon>
        <taxon>Pucciniomycotina</taxon>
        <taxon>Pucciniomycetes</taxon>
        <taxon>Pucciniales</taxon>
        <taxon>Sphaerophragmiaceae</taxon>
        <taxon>Austropuccinia</taxon>
    </lineage>
</organism>
<comment type="caution">
    <text evidence="2">The sequence shown here is derived from an EMBL/GenBank/DDBJ whole genome shotgun (WGS) entry which is preliminary data.</text>
</comment>
<evidence type="ECO:0000313" key="2">
    <source>
        <dbReference type="EMBL" id="MBW0522966.1"/>
    </source>
</evidence>
<keyword evidence="3" id="KW-1185">Reference proteome</keyword>
<name>A0A9Q3EQ85_9BASI</name>
<sequence length="136" mass="15779">MASIKIYQSKLKHWYREAKEEEWEKCPSLWKVAMNSYLHIKSFLGQEKTIELLGEWSQFSCKGNVKKIKNWLENPSLLLIDQKKEFEITPALEKESPVAWTSSKPAQEMSKDKLKGPQKKKRGPKSNQSKGKVKGN</sequence>
<proteinExistence type="predicted"/>
<feature type="region of interest" description="Disordered" evidence="1">
    <location>
        <begin position="95"/>
        <end position="136"/>
    </location>
</feature>
<dbReference type="Proteomes" id="UP000765509">
    <property type="component" value="Unassembled WGS sequence"/>
</dbReference>
<reference evidence="2" key="1">
    <citation type="submission" date="2021-03" db="EMBL/GenBank/DDBJ databases">
        <title>Draft genome sequence of rust myrtle Austropuccinia psidii MF-1, a brazilian biotype.</title>
        <authorList>
            <person name="Quecine M.C."/>
            <person name="Pachon D.M.R."/>
            <person name="Bonatelli M.L."/>
            <person name="Correr F.H."/>
            <person name="Franceschini L.M."/>
            <person name="Leite T.F."/>
            <person name="Margarido G.R.A."/>
            <person name="Almeida C.A."/>
            <person name="Ferrarezi J.A."/>
            <person name="Labate C.A."/>
        </authorList>
    </citation>
    <scope>NUCLEOTIDE SEQUENCE</scope>
    <source>
        <strain evidence="2">MF-1</strain>
    </source>
</reference>
<evidence type="ECO:0000313" key="3">
    <source>
        <dbReference type="Proteomes" id="UP000765509"/>
    </source>
</evidence>
<dbReference type="AlphaFoldDB" id="A0A9Q3EQ85"/>
<accession>A0A9Q3EQ85</accession>
<gene>
    <name evidence="2" type="ORF">O181_062681</name>
</gene>